<protein>
    <submittedName>
        <fullName evidence="9">Raffinose/stachyose/melibiose transport system permease protein</fullName>
    </submittedName>
</protein>
<dbReference type="GO" id="GO:0005886">
    <property type="term" value="C:plasma membrane"/>
    <property type="evidence" value="ECO:0007669"/>
    <property type="project" value="UniProtKB-SubCell"/>
</dbReference>
<evidence type="ECO:0000259" key="8">
    <source>
        <dbReference type="PROSITE" id="PS50928"/>
    </source>
</evidence>
<evidence type="ECO:0000256" key="6">
    <source>
        <dbReference type="ARBA" id="ARBA00023136"/>
    </source>
</evidence>
<feature type="domain" description="ABC transmembrane type-1" evidence="8">
    <location>
        <begin position="73"/>
        <end position="264"/>
    </location>
</feature>
<comment type="subcellular location">
    <subcellularLocation>
        <location evidence="1 7">Cell membrane</location>
        <topology evidence="1 7">Multi-pass membrane protein</topology>
    </subcellularLocation>
</comment>
<dbReference type="Gene3D" id="1.10.3720.10">
    <property type="entry name" value="MetI-like"/>
    <property type="match status" value="1"/>
</dbReference>
<feature type="transmembrane region" description="Helical" evidence="7">
    <location>
        <begin position="246"/>
        <end position="264"/>
    </location>
</feature>
<dbReference type="InterPro" id="IPR035906">
    <property type="entry name" value="MetI-like_sf"/>
</dbReference>
<feature type="transmembrane region" description="Helical" evidence="7">
    <location>
        <begin position="185"/>
        <end position="210"/>
    </location>
</feature>
<dbReference type="InterPro" id="IPR000515">
    <property type="entry name" value="MetI-like"/>
</dbReference>
<evidence type="ECO:0000256" key="7">
    <source>
        <dbReference type="RuleBase" id="RU363032"/>
    </source>
</evidence>
<dbReference type="RefSeq" id="WP_183853764.1">
    <property type="nucleotide sequence ID" value="NZ_JACHOO010000002.1"/>
</dbReference>
<comment type="caution">
    <text evidence="9">The sequence shown here is derived from an EMBL/GenBank/DDBJ whole genome shotgun (WGS) entry which is preliminary data.</text>
</comment>
<evidence type="ECO:0000256" key="1">
    <source>
        <dbReference type="ARBA" id="ARBA00004651"/>
    </source>
</evidence>
<dbReference type="SUPFAM" id="SSF161098">
    <property type="entry name" value="MetI-like"/>
    <property type="match status" value="1"/>
</dbReference>
<gene>
    <name evidence="9" type="ORF">GGQ63_001320</name>
</gene>
<name>A0A7W9CVC3_9HYPH</name>
<dbReference type="Pfam" id="PF00528">
    <property type="entry name" value="BPD_transp_1"/>
    <property type="match status" value="1"/>
</dbReference>
<keyword evidence="4 7" id="KW-0812">Transmembrane</keyword>
<evidence type="ECO:0000256" key="5">
    <source>
        <dbReference type="ARBA" id="ARBA00022989"/>
    </source>
</evidence>
<feature type="transmembrane region" description="Helical" evidence="7">
    <location>
        <begin position="105"/>
        <end position="125"/>
    </location>
</feature>
<dbReference type="CDD" id="cd06261">
    <property type="entry name" value="TM_PBP2"/>
    <property type="match status" value="1"/>
</dbReference>
<evidence type="ECO:0000313" key="9">
    <source>
        <dbReference type="EMBL" id="MBB5752268.1"/>
    </source>
</evidence>
<feature type="transmembrane region" description="Helical" evidence="7">
    <location>
        <begin position="73"/>
        <end position="98"/>
    </location>
</feature>
<dbReference type="Proteomes" id="UP000523821">
    <property type="component" value="Unassembled WGS sequence"/>
</dbReference>
<accession>A0A7W9CVC3</accession>
<evidence type="ECO:0000256" key="3">
    <source>
        <dbReference type="ARBA" id="ARBA00022475"/>
    </source>
</evidence>
<dbReference type="AlphaFoldDB" id="A0A7W9CVC3"/>
<evidence type="ECO:0000256" key="4">
    <source>
        <dbReference type="ARBA" id="ARBA00022692"/>
    </source>
</evidence>
<dbReference type="PANTHER" id="PTHR43744:SF12">
    <property type="entry name" value="ABC TRANSPORTER PERMEASE PROTEIN MG189-RELATED"/>
    <property type="match status" value="1"/>
</dbReference>
<keyword evidence="2 7" id="KW-0813">Transport</keyword>
<sequence length="279" mass="31055">MTSLALRHRIGQVPGWIVLLAWAAAVALPLYILIVSCFKTTAEIYNDKFGLPSAWTFQNFISAWTHVDFGRYLLNSLGVTGAAVVFTVLFAAMAAYPLSRYELKWASPVLAFFLAGIMLPIRLASVELFTLMKELGLLDSRLGLVFVYVAIRLPFAIFIFANFMRALPRELEEAARIDGAGEWRVLFLVILPIVRPAVAIVAIFTAIAVWNDFFFPLIFIFDQDLRTVPFATMSFIGQYRTEWGEVFASLALSMAPVLLMYVLLARQIREGVGAGGGLK</sequence>
<feature type="transmembrane region" description="Helical" evidence="7">
    <location>
        <begin position="145"/>
        <end position="164"/>
    </location>
</feature>
<evidence type="ECO:0000256" key="2">
    <source>
        <dbReference type="ARBA" id="ARBA00022448"/>
    </source>
</evidence>
<reference evidence="9 10" key="1">
    <citation type="submission" date="2020-08" db="EMBL/GenBank/DDBJ databases">
        <title>Genomic Encyclopedia of Type Strains, Phase IV (KMG-IV): sequencing the most valuable type-strain genomes for metagenomic binning, comparative biology and taxonomic classification.</title>
        <authorList>
            <person name="Goeker M."/>
        </authorList>
    </citation>
    <scope>NUCLEOTIDE SEQUENCE [LARGE SCALE GENOMIC DNA]</scope>
    <source>
        <strain evidence="9 10">DSM 16268</strain>
    </source>
</reference>
<keyword evidence="5 7" id="KW-1133">Transmembrane helix</keyword>
<evidence type="ECO:0000313" key="10">
    <source>
        <dbReference type="Proteomes" id="UP000523821"/>
    </source>
</evidence>
<keyword evidence="10" id="KW-1185">Reference proteome</keyword>
<organism evidence="9 10">
    <name type="scientific">Prosthecomicrobium pneumaticum</name>
    <dbReference type="NCBI Taxonomy" id="81895"/>
    <lineage>
        <taxon>Bacteria</taxon>
        <taxon>Pseudomonadati</taxon>
        <taxon>Pseudomonadota</taxon>
        <taxon>Alphaproteobacteria</taxon>
        <taxon>Hyphomicrobiales</taxon>
        <taxon>Kaistiaceae</taxon>
        <taxon>Prosthecomicrobium</taxon>
    </lineage>
</organism>
<dbReference type="PANTHER" id="PTHR43744">
    <property type="entry name" value="ABC TRANSPORTER PERMEASE PROTEIN MG189-RELATED-RELATED"/>
    <property type="match status" value="1"/>
</dbReference>
<comment type="similarity">
    <text evidence="7">Belongs to the binding-protein-dependent transport system permease family.</text>
</comment>
<keyword evidence="3" id="KW-1003">Cell membrane</keyword>
<dbReference type="EMBL" id="JACHOO010000002">
    <property type="protein sequence ID" value="MBB5752268.1"/>
    <property type="molecule type" value="Genomic_DNA"/>
</dbReference>
<feature type="transmembrane region" description="Helical" evidence="7">
    <location>
        <begin position="16"/>
        <end position="37"/>
    </location>
</feature>
<dbReference type="PROSITE" id="PS50928">
    <property type="entry name" value="ABC_TM1"/>
    <property type="match status" value="1"/>
</dbReference>
<proteinExistence type="inferred from homology"/>
<keyword evidence="6 7" id="KW-0472">Membrane</keyword>
<dbReference type="GO" id="GO:0055085">
    <property type="term" value="P:transmembrane transport"/>
    <property type="evidence" value="ECO:0007669"/>
    <property type="project" value="InterPro"/>
</dbReference>